<accession>A0A1Z5TTV2</accession>
<keyword evidence="5" id="KW-0472">Membrane</keyword>
<keyword evidence="5" id="KW-0325">Glycoprotein</keyword>
<dbReference type="Pfam" id="PF05730">
    <property type="entry name" value="CFEM"/>
    <property type="match status" value="1"/>
</dbReference>
<dbReference type="VEuPathDB" id="FungiDB:BTJ68_00596"/>
<dbReference type="InParanoid" id="A0A1Z5TTV2"/>
<reference evidence="12 13" key="1">
    <citation type="submission" date="2017-01" db="EMBL/GenBank/DDBJ databases">
        <title>The recent genome duplication of the halophilic yeast Hortaea werneckii: insights from long-read sequencing.</title>
        <authorList>
            <person name="Sinha S."/>
            <person name="Flibotte S."/>
            <person name="Neira M."/>
            <person name="Lenassi M."/>
            <person name="Gostincar C."/>
            <person name="Stajich J.E."/>
            <person name="Nislow C.E."/>
        </authorList>
    </citation>
    <scope>NUCLEOTIDE SEQUENCE [LARGE SCALE GENOMIC DNA]</scope>
    <source>
        <strain evidence="12 13">EXF-2000</strain>
    </source>
</reference>
<keyword evidence="8" id="KW-0449">Lipoprotein</keyword>
<evidence type="ECO:0000256" key="7">
    <source>
        <dbReference type="ARBA" id="ARBA00023157"/>
    </source>
</evidence>
<feature type="region of interest" description="Disordered" evidence="10">
    <location>
        <begin position="245"/>
        <end position="264"/>
    </location>
</feature>
<keyword evidence="4" id="KW-0964">Secreted</keyword>
<protein>
    <recommendedName>
        <fullName evidence="11">CFEM domain-containing protein</fullName>
    </recommendedName>
</protein>
<comment type="caution">
    <text evidence="12">The sequence shown here is derived from an EMBL/GenBank/DDBJ whole genome shotgun (WGS) entry which is preliminary data.</text>
</comment>
<evidence type="ECO:0000256" key="6">
    <source>
        <dbReference type="ARBA" id="ARBA00022729"/>
    </source>
</evidence>
<keyword evidence="7 9" id="KW-1015">Disulfide bond</keyword>
<dbReference type="Proteomes" id="UP000194280">
    <property type="component" value="Unassembled WGS sequence"/>
</dbReference>
<dbReference type="InterPro" id="IPR008427">
    <property type="entry name" value="Extracellular_membr_CFEM_dom"/>
</dbReference>
<dbReference type="GO" id="GO:0098552">
    <property type="term" value="C:side of membrane"/>
    <property type="evidence" value="ECO:0007669"/>
    <property type="project" value="UniProtKB-KW"/>
</dbReference>
<evidence type="ECO:0000313" key="13">
    <source>
        <dbReference type="Proteomes" id="UP000194280"/>
    </source>
</evidence>
<organism evidence="12 13">
    <name type="scientific">Hortaea werneckii EXF-2000</name>
    <dbReference type="NCBI Taxonomy" id="1157616"/>
    <lineage>
        <taxon>Eukaryota</taxon>
        <taxon>Fungi</taxon>
        <taxon>Dikarya</taxon>
        <taxon>Ascomycota</taxon>
        <taxon>Pezizomycotina</taxon>
        <taxon>Dothideomycetes</taxon>
        <taxon>Dothideomycetidae</taxon>
        <taxon>Mycosphaerellales</taxon>
        <taxon>Teratosphaeriaceae</taxon>
        <taxon>Hortaea</taxon>
    </lineage>
</organism>
<keyword evidence="9" id="KW-0479">Metal-binding</keyword>
<keyword evidence="9" id="KW-0349">Heme</keyword>
<evidence type="ECO:0000259" key="11">
    <source>
        <dbReference type="PROSITE" id="PS52012"/>
    </source>
</evidence>
<keyword evidence="5" id="KW-0336">GPI-anchor</keyword>
<keyword evidence="9" id="KW-0408">Iron</keyword>
<name>A0A1Z5TTV2_HORWE</name>
<feature type="binding site" description="axial binding residue" evidence="9">
    <location>
        <position position="153"/>
    </location>
    <ligand>
        <name>heme</name>
        <dbReference type="ChEBI" id="CHEBI:30413"/>
    </ligand>
    <ligandPart>
        <name>Fe</name>
        <dbReference type="ChEBI" id="CHEBI:18248"/>
    </ligandPart>
</feature>
<keyword evidence="6" id="KW-0732">Signal</keyword>
<comment type="subcellular location">
    <subcellularLocation>
        <location evidence="1">Membrane</location>
        <topology evidence="1">Lipid-anchor</topology>
        <topology evidence="1">GPI-anchor</topology>
    </subcellularLocation>
    <subcellularLocation>
        <location evidence="2">Secreted</location>
    </subcellularLocation>
</comment>
<evidence type="ECO:0000256" key="10">
    <source>
        <dbReference type="SAM" id="MobiDB-lite"/>
    </source>
</evidence>
<comment type="similarity">
    <text evidence="3">Belongs to the RBT5 family.</text>
</comment>
<dbReference type="EMBL" id="MUNK01000003">
    <property type="protein sequence ID" value="OTA39408.1"/>
    <property type="molecule type" value="Genomic_DNA"/>
</dbReference>
<evidence type="ECO:0000256" key="5">
    <source>
        <dbReference type="ARBA" id="ARBA00022622"/>
    </source>
</evidence>
<evidence type="ECO:0000256" key="2">
    <source>
        <dbReference type="ARBA" id="ARBA00004613"/>
    </source>
</evidence>
<comment type="caution">
    <text evidence="9">Lacks conserved residue(s) required for the propagation of feature annotation.</text>
</comment>
<sequence>MGVQQKSITALRRQSLDDVPSPSPVNRIWPARYLRMSARLEACCMREVKELRKTCRIVLLLLISSVFKFKTSSCPSSTDPESSSQPPTRLFYCLSQLGKMHAFVHLVLLGASTVLALNAAQNASAAALAAQIPACALPCDESGIRAVGCELKDYACHCAHGTELAASIPSCLQKNSTCSATDLQIFAAIPPKICAVVNGTASSSGSSGVSMKPTGSVGTGMNSTVTSTIGTSAQTTMTGTASNTGFATHTVSGPTRSSSGVSTTSATNAANGKGVYNCLLAIIGTTLLGVVL</sequence>
<feature type="region of interest" description="Disordered" evidence="10">
    <location>
        <begin position="1"/>
        <end position="21"/>
    </location>
</feature>
<feature type="disulfide bond" evidence="9">
    <location>
        <begin position="149"/>
        <end position="156"/>
    </location>
</feature>
<keyword evidence="13" id="KW-1185">Reference proteome</keyword>
<feature type="domain" description="CFEM" evidence="11">
    <location>
        <begin position="107"/>
        <end position="219"/>
    </location>
</feature>
<evidence type="ECO:0000256" key="8">
    <source>
        <dbReference type="ARBA" id="ARBA00023288"/>
    </source>
</evidence>
<dbReference type="AlphaFoldDB" id="A0A1Z5TTV2"/>
<evidence type="ECO:0000256" key="3">
    <source>
        <dbReference type="ARBA" id="ARBA00010031"/>
    </source>
</evidence>
<dbReference type="STRING" id="1157616.A0A1Z5TTV2"/>
<dbReference type="SMART" id="SM00747">
    <property type="entry name" value="CFEM"/>
    <property type="match status" value="1"/>
</dbReference>
<evidence type="ECO:0000256" key="1">
    <source>
        <dbReference type="ARBA" id="ARBA00004589"/>
    </source>
</evidence>
<dbReference type="GO" id="GO:0005576">
    <property type="term" value="C:extracellular region"/>
    <property type="evidence" value="ECO:0007669"/>
    <property type="project" value="UniProtKB-SubCell"/>
</dbReference>
<dbReference type="PROSITE" id="PS52012">
    <property type="entry name" value="CFEM"/>
    <property type="match status" value="1"/>
</dbReference>
<dbReference type="OrthoDB" id="3767534at2759"/>
<evidence type="ECO:0000313" key="12">
    <source>
        <dbReference type="EMBL" id="OTA39408.1"/>
    </source>
</evidence>
<proteinExistence type="inferred from homology"/>
<evidence type="ECO:0000256" key="9">
    <source>
        <dbReference type="PROSITE-ProRule" id="PRU01356"/>
    </source>
</evidence>
<dbReference type="GO" id="GO:0046872">
    <property type="term" value="F:metal ion binding"/>
    <property type="evidence" value="ECO:0007669"/>
    <property type="project" value="UniProtKB-UniRule"/>
</dbReference>
<evidence type="ECO:0000256" key="4">
    <source>
        <dbReference type="ARBA" id="ARBA00022525"/>
    </source>
</evidence>
<gene>
    <name evidence="12" type="ORF">BTJ68_00596</name>
</gene>